<feature type="domain" description="ABC transporter" evidence="5">
    <location>
        <begin position="4"/>
        <end position="234"/>
    </location>
</feature>
<keyword evidence="4 6" id="KW-0067">ATP-binding</keyword>
<keyword evidence="3" id="KW-0547">Nucleotide-binding</keyword>
<keyword evidence="2" id="KW-0813">Transport</keyword>
<dbReference type="PROSITE" id="PS50893">
    <property type="entry name" value="ABC_TRANSPORTER_2"/>
    <property type="match status" value="1"/>
</dbReference>
<evidence type="ECO:0000313" key="6">
    <source>
        <dbReference type="EMBL" id="HGY56022.1"/>
    </source>
</evidence>
<dbReference type="Gene3D" id="3.40.50.300">
    <property type="entry name" value="P-loop containing nucleotide triphosphate hydrolases"/>
    <property type="match status" value="1"/>
</dbReference>
<evidence type="ECO:0000256" key="1">
    <source>
        <dbReference type="ARBA" id="ARBA00005417"/>
    </source>
</evidence>
<dbReference type="GO" id="GO:0005524">
    <property type="term" value="F:ATP binding"/>
    <property type="evidence" value="ECO:0007669"/>
    <property type="project" value="UniProtKB-KW"/>
</dbReference>
<protein>
    <submittedName>
        <fullName evidence="6">ABC transporter ATP-binding protein</fullName>
    </submittedName>
</protein>
<proteinExistence type="inferred from homology"/>
<dbReference type="PANTHER" id="PTHR43335:SF2">
    <property type="entry name" value="ABC TRANSPORTER, ATP-BINDING PROTEIN"/>
    <property type="match status" value="1"/>
</dbReference>
<evidence type="ECO:0000256" key="3">
    <source>
        <dbReference type="ARBA" id="ARBA00022741"/>
    </source>
</evidence>
<accession>A0A7V4U2C9</accession>
<sequence>MFAIETQHLSKFYSRGKVKALQNFSLTVEQGKIFGLLGPNGAGKTTFIKIVLGIIHPNGGKASILGKPITDYKVHRHIGYLSEKHHFPGFLTAGRVLYYFGKMSGLTGSALEKRMDELLELVKLSDWKNHKVREFSKGMQQRLGLAHALINDPKLIFLDEPTDGIDPVGRREIRDLLQLLRDQGKTIFLNSHLLSEVERISDEIAILKDGRLLKKGPVHEFLAVDRQYQLKIAQEKNTLEAICQKMSVTLSQTDGAFMISVKNDEQLNELIDRLRSSKVLIRAIVPYKISLEDFFIDVIEENEGDGQ</sequence>
<dbReference type="EMBL" id="DRQG01000092">
    <property type="protein sequence ID" value="HGY56022.1"/>
    <property type="molecule type" value="Genomic_DNA"/>
</dbReference>
<dbReference type="SMART" id="SM00382">
    <property type="entry name" value="AAA"/>
    <property type="match status" value="1"/>
</dbReference>
<dbReference type="GO" id="GO:0016887">
    <property type="term" value="F:ATP hydrolysis activity"/>
    <property type="evidence" value="ECO:0007669"/>
    <property type="project" value="InterPro"/>
</dbReference>
<dbReference type="Proteomes" id="UP000885779">
    <property type="component" value="Unassembled WGS sequence"/>
</dbReference>
<dbReference type="Pfam" id="PF00005">
    <property type="entry name" value="ABC_tran"/>
    <property type="match status" value="1"/>
</dbReference>
<dbReference type="AlphaFoldDB" id="A0A7V4U2C9"/>
<evidence type="ECO:0000256" key="4">
    <source>
        <dbReference type="ARBA" id="ARBA00022840"/>
    </source>
</evidence>
<dbReference type="InterPro" id="IPR027417">
    <property type="entry name" value="P-loop_NTPase"/>
</dbReference>
<organism evidence="6">
    <name type="scientific">Caldithrix abyssi</name>
    <dbReference type="NCBI Taxonomy" id="187145"/>
    <lineage>
        <taxon>Bacteria</taxon>
        <taxon>Pseudomonadati</taxon>
        <taxon>Calditrichota</taxon>
        <taxon>Calditrichia</taxon>
        <taxon>Calditrichales</taxon>
        <taxon>Calditrichaceae</taxon>
        <taxon>Caldithrix</taxon>
    </lineage>
</organism>
<gene>
    <name evidence="6" type="ORF">ENK44_09985</name>
</gene>
<dbReference type="PANTHER" id="PTHR43335">
    <property type="entry name" value="ABC TRANSPORTER, ATP-BINDING PROTEIN"/>
    <property type="match status" value="1"/>
</dbReference>
<dbReference type="InterPro" id="IPR003593">
    <property type="entry name" value="AAA+_ATPase"/>
</dbReference>
<name>A0A7V4U2C9_CALAY</name>
<dbReference type="SUPFAM" id="SSF52540">
    <property type="entry name" value="P-loop containing nucleoside triphosphate hydrolases"/>
    <property type="match status" value="1"/>
</dbReference>
<evidence type="ECO:0000256" key="2">
    <source>
        <dbReference type="ARBA" id="ARBA00022448"/>
    </source>
</evidence>
<comment type="caution">
    <text evidence="6">The sequence shown here is derived from an EMBL/GenBank/DDBJ whole genome shotgun (WGS) entry which is preliminary data.</text>
</comment>
<reference evidence="6" key="1">
    <citation type="journal article" date="2020" name="mSystems">
        <title>Genome- and Community-Level Interaction Insights into Carbon Utilization and Element Cycling Functions of Hydrothermarchaeota in Hydrothermal Sediment.</title>
        <authorList>
            <person name="Zhou Z."/>
            <person name="Liu Y."/>
            <person name="Xu W."/>
            <person name="Pan J."/>
            <person name="Luo Z.H."/>
            <person name="Li M."/>
        </authorList>
    </citation>
    <scope>NUCLEOTIDE SEQUENCE [LARGE SCALE GENOMIC DNA]</scope>
    <source>
        <strain evidence="6">HyVt-577</strain>
    </source>
</reference>
<comment type="similarity">
    <text evidence="1">Belongs to the ABC transporter superfamily.</text>
</comment>
<dbReference type="InterPro" id="IPR003439">
    <property type="entry name" value="ABC_transporter-like_ATP-bd"/>
</dbReference>
<evidence type="ECO:0000259" key="5">
    <source>
        <dbReference type="PROSITE" id="PS50893"/>
    </source>
</evidence>